<dbReference type="PROSITE" id="PS52050">
    <property type="entry name" value="WYL"/>
    <property type="match status" value="1"/>
</dbReference>
<dbReference type="Pfam" id="PF08279">
    <property type="entry name" value="HTH_11"/>
    <property type="match status" value="1"/>
</dbReference>
<keyword evidence="5" id="KW-1185">Reference proteome</keyword>
<dbReference type="InterPro" id="IPR001034">
    <property type="entry name" value="DeoR_HTH"/>
</dbReference>
<evidence type="ECO:0000256" key="1">
    <source>
        <dbReference type="ARBA" id="ARBA00023015"/>
    </source>
</evidence>
<dbReference type="Pfam" id="PF13280">
    <property type="entry name" value="WYL"/>
    <property type="match status" value="1"/>
</dbReference>
<dbReference type="RefSeq" id="WP_101807926.1">
    <property type="nucleotide sequence ID" value="NZ_NFEZ01000003.1"/>
</dbReference>
<dbReference type="SUPFAM" id="SSF46785">
    <property type="entry name" value="Winged helix' DNA-binding domain"/>
    <property type="match status" value="1"/>
</dbReference>
<gene>
    <name evidence="4" type="ORF">B8V81_1129</name>
</gene>
<sequence length="388" mass="41540">MTRQLELLLLLQAEGKKSVRELARQLEVSPRTVQRDLDALSAAGVPVVAERGGGGGWRLMEGYRTRLTGMTDAEWRALLLASGSPAADELGWSAELESALLKLRAVQPSASLPHASALQSRLLLDGEGWTAAEKEQPHLSLLMEAVLQDRRIRFRYASPAASPAPAAPSSSPLPRERLACPLGLVRKGSSWYLVADELESGRPDSAPQEPVRKTFRVSRVLEARLEAEAFQRPKTFDLPSWWAASVADFQSALPKPMTAGLLVTADALARLKRMRYVSVDEGSVRLREGASITASGSCAGQPPVPAVGSAAAELPTVSADGSAGEPDEAAAAAAQVWLQAEVRFDTMDYAASVILSLAPGAAALSPPELRRLVRERALRAVRGHEEPQ</sequence>
<accession>A0A2N5N9B2</accession>
<keyword evidence="1" id="KW-0805">Transcription regulation</keyword>
<dbReference type="GO" id="GO:0003700">
    <property type="term" value="F:DNA-binding transcription factor activity"/>
    <property type="evidence" value="ECO:0007669"/>
    <property type="project" value="InterPro"/>
</dbReference>
<reference evidence="4 5" key="1">
    <citation type="submission" date="2017-05" db="EMBL/GenBank/DDBJ databases">
        <title>Functional genome analysis of Paenibacillus pasadenensis strain R16: insights on endophytic life style and antifungal activity.</title>
        <authorList>
            <person name="Passera A."/>
            <person name="Marcolungo L."/>
            <person name="Casati P."/>
            <person name="Brasca M."/>
            <person name="Quaglino F."/>
            <person name="Delledonne M."/>
        </authorList>
    </citation>
    <scope>NUCLEOTIDE SEQUENCE [LARGE SCALE GENOMIC DNA]</scope>
    <source>
        <strain evidence="4 5">R16</strain>
    </source>
</reference>
<dbReference type="InterPro" id="IPR057727">
    <property type="entry name" value="WCX_dom"/>
</dbReference>
<dbReference type="InterPro" id="IPR051534">
    <property type="entry name" value="CBASS_pafABC_assoc_protein"/>
</dbReference>
<dbReference type="PROSITE" id="PS51000">
    <property type="entry name" value="HTH_DEOR_2"/>
    <property type="match status" value="1"/>
</dbReference>
<dbReference type="AlphaFoldDB" id="A0A2N5N9B2"/>
<feature type="domain" description="HTH deoR-type" evidence="3">
    <location>
        <begin position="1"/>
        <end position="58"/>
    </location>
</feature>
<evidence type="ECO:0000313" key="5">
    <source>
        <dbReference type="Proteomes" id="UP000234789"/>
    </source>
</evidence>
<dbReference type="InterPro" id="IPR026881">
    <property type="entry name" value="WYL_dom"/>
</dbReference>
<dbReference type="InterPro" id="IPR036390">
    <property type="entry name" value="WH_DNA-bd_sf"/>
</dbReference>
<dbReference type="SMART" id="SM00420">
    <property type="entry name" value="HTH_DEOR"/>
    <property type="match status" value="1"/>
</dbReference>
<comment type="caution">
    <text evidence="4">The sequence shown here is derived from an EMBL/GenBank/DDBJ whole genome shotgun (WGS) entry which is preliminary data.</text>
</comment>
<dbReference type="PANTHER" id="PTHR34580">
    <property type="match status" value="1"/>
</dbReference>
<dbReference type="Gene3D" id="1.10.10.10">
    <property type="entry name" value="Winged helix-like DNA-binding domain superfamily/Winged helix DNA-binding domain"/>
    <property type="match status" value="1"/>
</dbReference>
<organism evidence="4 5">
    <name type="scientific">Paenibacillus pasadenensis</name>
    <dbReference type="NCBI Taxonomy" id="217090"/>
    <lineage>
        <taxon>Bacteria</taxon>
        <taxon>Bacillati</taxon>
        <taxon>Bacillota</taxon>
        <taxon>Bacilli</taxon>
        <taxon>Bacillales</taxon>
        <taxon>Paenibacillaceae</taxon>
        <taxon>Paenibacillus</taxon>
    </lineage>
</organism>
<dbReference type="EMBL" id="NFEZ01000003">
    <property type="protein sequence ID" value="PLT46905.1"/>
    <property type="molecule type" value="Genomic_DNA"/>
</dbReference>
<dbReference type="InterPro" id="IPR013196">
    <property type="entry name" value="HTH_11"/>
</dbReference>
<evidence type="ECO:0000256" key="2">
    <source>
        <dbReference type="ARBA" id="ARBA00023163"/>
    </source>
</evidence>
<evidence type="ECO:0000259" key="3">
    <source>
        <dbReference type="PROSITE" id="PS51000"/>
    </source>
</evidence>
<proteinExistence type="predicted"/>
<dbReference type="Pfam" id="PF25583">
    <property type="entry name" value="WCX"/>
    <property type="match status" value="1"/>
</dbReference>
<evidence type="ECO:0000313" key="4">
    <source>
        <dbReference type="EMBL" id="PLT46905.1"/>
    </source>
</evidence>
<dbReference type="InterPro" id="IPR036388">
    <property type="entry name" value="WH-like_DNA-bd_sf"/>
</dbReference>
<name>A0A2N5N9B2_9BACL</name>
<protein>
    <submittedName>
        <fullName evidence="4">Transcriptional regulator, DeoR family</fullName>
    </submittedName>
</protein>
<dbReference type="Proteomes" id="UP000234789">
    <property type="component" value="Unassembled WGS sequence"/>
</dbReference>
<keyword evidence="2" id="KW-0804">Transcription</keyword>
<dbReference type="PANTHER" id="PTHR34580:SF1">
    <property type="entry name" value="PROTEIN PAFC"/>
    <property type="match status" value="1"/>
</dbReference>